<dbReference type="PROSITE" id="PS51257">
    <property type="entry name" value="PROKAR_LIPOPROTEIN"/>
    <property type="match status" value="1"/>
</dbReference>
<evidence type="ECO:0000313" key="2">
    <source>
        <dbReference type="EMBL" id="PZW37777.1"/>
    </source>
</evidence>
<comment type="caution">
    <text evidence="2">The sequence shown here is derived from an EMBL/GenBank/DDBJ whole genome shotgun (WGS) entry which is preliminary data.</text>
</comment>
<dbReference type="Proteomes" id="UP000249542">
    <property type="component" value="Unassembled WGS sequence"/>
</dbReference>
<sequence>MKTKLLLLLVSVSLFSCAPNLVNQWNIDKYEVINSKGQNTTSQNIGTIEFKKNGTGSKNINYNVFQNDFKDESGFNYEMKEGYVIIKSGDKKDKSALNKTWIIVSDKSKKQVWKSTDGTDNVQILELSR</sequence>
<accession>A0A2W7HU95</accession>
<evidence type="ECO:0000313" key="3">
    <source>
        <dbReference type="Proteomes" id="UP000249542"/>
    </source>
</evidence>
<feature type="chain" id="PRO_5015974957" description="Lipocalin-like protein" evidence="1">
    <location>
        <begin position="19"/>
        <end position="129"/>
    </location>
</feature>
<evidence type="ECO:0008006" key="4">
    <source>
        <dbReference type="Google" id="ProtNLM"/>
    </source>
</evidence>
<dbReference type="RefSeq" id="WP_111542049.1">
    <property type="nucleotide sequence ID" value="NZ_QKYV01000010.1"/>
</dbReference>
<dbReference type="AlphaFoldDB" id="A0A2W7HU95"/>
<reference evidence="2 3" key="1">
    <citation type="submission" date="2018-06" db="EMBL/GenBank/DDBJ databases">
        <title>Genomic Encyclopedia of Archaeal and Bacterial Type Strains, Phase II (KMG-II): from individual species to whole genera.</title>
        <authorList>
            <person name="Goeker M."/>
        </authorList>
    </citation>
    <scope>NUCLEOTIDE SEQUENCE [LARGE SCALE GENOMIC DNA]</scope>
    <source>
        <strain evidence="2 3">DSM 15361</strain>
    </source>
</reference>
<name>A0A2W7HU95_9FLAO</name>
<protein>
    <recommendedName>
        <fullName evidence="4">Lipocalin-like protein</fullName>
    </recommendedName>
</protein>
<feature type="signal peptide" evidence="1">
    <location>
        <begin position="1"/>
        <end position="18"/>
    </location>
</feature>
<organism evidence="2 3">
    <name type="scientific">Mesonia algae</name>
    <dbReference type="NCBI Taxonomy" id="213248"/>
    <lineage>
        <taxon>Bacteria</taxon>
        <taxon>Pseudomonadati</taxon>
        <taxon>Bacteroidota</taxon>
        <taxon>Flavobacteriia</taxon>
        <taxon>Flavobacteriales</taxon>
        <taxon>Flavobacteriaceae</taxon>
        <taxon>Mesonia</taxon>
    </lineage>
</organism>
<keyword evidence="1" id="KW-0732">Signal</keyword>
<evidence type="ECO:0000256" key="1">
    <source>
        <dbReference type="SAM" id="SignalP"/>
    </source>
</evidence>
<dbReference type="EMBL" id="QKYV01000010">
    <property type="protein sequence ID" value="PZW37777.1"/>
    <property type="molecule type" value="Genomic_DNA"/>
</dbReference>
<keyword evidence="3" id="KW-1185">Reference proteome</keyword>
<proteinExistence type="predicted"/>
<gene>
    <name evidence="2" type="ORF">LX95_02791</name>
</gene>